<keyword evidence="2 10" id="KW-0436">Ligase</keyword>
<name>A0A0P6XFC2_9CHLR</name>
<dbReference type="SUPFAM" id="SSF53623">
    <property type="entry name" value="MurD-like peptide ligases, catalytic domain"/>
    <property type="match status" value="1"/>
</dbReference>
<comment type="subcellular location">
    <subcellularLocation>
        <location evidence="10 11">Cytoplasm</location>
    </subcellularLocation>
</comment>
<reference evidence="15 16" key="1">
    <citation type="submission" date="2015-07" db="EMBL/GenBank/DDBJ databases">
        <title>Genome sequence of Ornatilinea apprima DSM 23815.</title>
        <authorList>
            <person name="Hemp J."/>
            <person name="Ward L.M."/>
            <person name="Pace L.A."/>
            <person name="Fischer W.W."/>
        </authorList>
    </citation>
    <scope>NUCLEOTIDE SEQUENCE [LARGE SCALE GENOMIC DNA]</scope>
    <source>
        <strain evidence="15 16">P3M-1</strain>
    </source>
</reference>
<dbReference type="InterPro" id="IPR035911">
    <property type="entry name" value="MurE/MurF_N"/>
</dbReference>
<evidence type="ECO:0000259" key="12">
    <source>
        <dbReference type="Pfam" id="PF01225"/>
    </source>
</evidence>
<dbReference type="Pfam" id="PF08245">
    <property type="entry name" value="Mur_ligase_M"/>
    <property type="match status" value="1"/>
</dbReference>
<evidence type="ECO:0000256" key="11">
    <source>
        <dbReference type="RuleBase" id="RU004136"/>
    </source>
</evidence>
<comment type="catalytic activity">
    <reaction evidence="10 11">
        <text>D-alanyl-D-alanine + UDP-N-acetyl-alpha-D-muramoyl-L-alanyl-gamma-D-glutamyl-meso-2,6-diaminopimelate + ATP = UDP-N-acetyl-alpha-D-muramoyl-L-alanyl-gamma-D-glutamyl-meso-2,6-diaminopimeloyl-D-alanyl-D-alanine + ADP + phosphate + H(+)</text>
        <dbReference type="Rhea" id="RHEA:28374"/>
        <dbReference type="ChEBI" id="CHEBI:15378"/>
        <dbReference type="ChEBI" id="CHEBI:30616"/>
        <dbReference type="ChEBI" id="CHEBI:43474"/>
        <dbReference type="ChEBI" id="CHEBI:57822"/>
        <dbReference type="ChEBI" id="CHEBI:61386"/>
        <dbReference type="ChEBI" id="CHEBI:83905"/>
        <dbReference type="ChEBI" id="CHEBI:456216"/>
        <dbReference type="EC" id="6.3.2.10"/>
    </reaction>
</comment>
<dbReference type="InterPro" id="IPR036565">
    <property type="entry name" value="Mur-like_cat_sf"/>
</dbReference>
<dbReference type="InterPro" id="IPR005863">
    <property type="entry name" value="UDP-N-AcMur_synth"/>
</dbReference>
<dbReference type="InterPro" id="IPR004101">
    <property type="entry name" value="Mur_ligase_C"/>
</dbReference>
<comment type="function">
    <text evidence="10 11">Involved in cell wall formation. Catalyzes the final step in the synthesis of UDP-N-acetylmuramoyl-pentapeptide, the precursor of murein.</text>
</comment>
<dbReference type="GO" id="GO:0051301">
    <property type="term" value="P:cell division"/>
    <property type="evidence" value="ECO:0007669"/>
    <property type="project" value="UniProtKB-KW"/>
</dbReference>
<dbReference type="Pfam" id="PF02875">
    <property type="entry name" value="Mur_ligase_C"/>
    <property type="match status" value="1"/>
</dbReference>
<keyword evidence="1 10" id="KW-0963">Cytoplasm</keyword>
<evidence type="ECO:0000256" key="1">
    <source>
        <dbReference type="ARBA" id="ARBA00022490"/>
    </source>
</evidence>
<comment type="similarity">
    <text evidence="10">Belongs to the MurCDEF family. MurF subfamily.</text>
</comment>
<evidence type="ECO:0000256" key="3">
    <source>
        <dbReference type="ARBA" id="ARBA00022618"/>
    </source>
</evidence>
<dbReference type="GO" id="GO:0005737">
    <property type="term" value="C:cytoplasm"/>
    <property type="evidence" value="ECO:0007669"/>
    <property type="project" value="UniProtKB-SubCell"/>
</dbReference>
<feature type="domain" description="Mur ligase N-terminal catalytic" evidence="12">
    <location>
        <begin position="21"/>
        <end position="104"/>
    </location>
</feature>
<comment type="pathway">
    <text evidence="10 11">Cell wall biogenesis; peptidoglycan biosynthesis.</text>
</comment>
<evidence type="ECO:0000313" key="16">
    <source>
        <dbReference type="Proteomes" id="UP000050417"/>
    </source>
</evidence>
<accession>A0A0P6XFC2</accession>
<evidence type="ECO:0000313" key="15">
    <source>
        <dbReference type="EMBL" id="KPL78352.1"/>
    </source>
</evidence>
<dbReference type="InterPro" id="IPR000713">
    <property type="entry name" value="Mur_ligase_N"/>
</dbReference>
<dbReference type="Proteomes" id="UP000050417">
    <property type="component" value="Unassembled WGS sequence"/>
</dbReference>
<dbReference type="SUPFAM" id="SSF53244">
    <property type="entry name" value="MurD-like peptide ligases, peptide-binding domain"/>
    <property type="match status" value="1"/>
</dbReference>
<evidence type="ECO:0000256" key="10">
    <source>
        <dbReference type="HAMAP-Rule" id="MF_02019"/>
    </source>
</evidence>
<dbReference type="STRING" id="1134406.ADN00_07365"/>
<evidence type="ECO:0000256" key="4">
    <source>
        <dbReference type="ARBA" id="ARBA00022741"/>
    </source>
</evidence>
<dbReference type="Pfam" id="PF01225">
    <property type="entry name" value="Mur_ligase"/>
    <property type="match status" value="1"/>
</dbReference>
<keyword evidence="8 10" id="KW-0131">Cell cycle</keyword>
<dbReference type="AlphaFoldDB" id="A0A0P6XFC2"/>
<evidence type="ECO:0000256" key="9">
    <source>
        <dbReference type="ARBA" id="ARBA00023316"/>
    </source>
</evidence>
<dbReference type="SUPFAM" id="SSF63418">
    <property type="entry name" value="MurE/MurF N-terminal domain"/>
    <property type="match status" value="1"/>
</dbReference>
<evidence type="ECO:0000259" key="14">
    <source>
        <dbReference type="Pfam" id="PF08245"/>
    </source>
</evidence>
<protein>
    <recommendedName>
        <fullName evidence="10 11">UDP-N-acetylmuramoyl-tripeptide--D-alanyl-D-alanine ligase</fullName>
        <ecNumber evidence="10 11">6.3.2.10</ecNumber>
    </recommendedName>
    <alternativeName>
        <fullName evidence="10">D-alanyl-D-alanine-adding enzyme</fullName>
    </alternativeName>
</protein>
<dbReference type="GO" id="GO:0047480">
    <property type="term" value="F:UDP-N-acetylmuramoyl-tripeptide-D-alanyl-D-alanine ligase activity"/>
    <property type="evidence" value="ECO:0007669"/>
    <property type="project" value="UniProtKB-UniRule"/>
</dbReference>
<evidence type="ECO:0000256" key="2">
    <source>
        <dbReference type="ARBA" id="ARBA00022598"/>
    </source>
</evidence>
<dbReference type="InterPro" id="IPR036615">
    <property type="entry name" value="Mur_ligase_C_dom_sf"/>
</dbReference>
<dbReference type="GO" id="GO:0009252">
    <property type="term" value="P:peptidoglycan biosynthetic process"/>
    <property type="evidence" value="ECO:0007669"/>
    <property type="project" value="UniProtKB-UniRule"/>
</dbReference>
<dbReference type="GO" id="GO:0008360">
    <property type="term" value="P:regulation of cell shape"/>
    <property type="evidence" value="ECO:0007669"/>
    <property type="project" value="UniProtKB-KW"/>
</dbReference>
<evidence type="ECO:0000259" key="13">
    <source>
        <dbReference type="Pfam" id="PF02875"/>
    </source>
</evidence>
<dbReference type="EC" id="6.3.2.10" evidence="10 11"/>
<dbReference type="PATRIC" id="fig|1134406.4.peg.3295"/>
<dbReference type="NCBIfam" id="TIGR01143">
    <property type="entry name" value="murF"/>
    <property type="match status" value="1"/>
</dbReference>
<keyword evidence="16" id="KW-1185">Reference proteome</keyword>
<dbReference type="EMBL" id="LGCL01000019">
    <property type="protein sequence ID" value="KPL78352.1"/>
    <property type="molecule type" value="Genomic_DNA"/>
</dbReference>
<dbReference type="Gene3D" id="3.40.1190.10">
    <property type="entry name" value="Mur-like, catalytic domain"/>
    <property type="match status" value="1"/>
</dbReference>
<feature type="domain" description="Mur ligase central" evidence="14">
    <location>
        <begin position="117"/>
        <end position="305"/>
    </location>
</feature>
<keyword evidence="5 10" id="KW-0067">ATP-binding</keyword>
<dbReference type="UniPathway" id="UPA00219"/>
<sequence>MEALSGVRPPNAPLMISEAAVDSRQVIPAGLFVALPGERVDGHDYVEEAFRKGASVALVQKDLSIPYPTITLTPGQFSAQNTMPRAPFCIRVENTLTALQKIAQFWRSKLDLRVIGITGSVGKSTTKELVAGVLSQRYRTLKNIGNLNNEIGLPLTILRLGPGHQRAVLEMGFYVPGEIALLCEIARPHVGIVTNIGAVHAERAGSIEAIARGKSELVQALPPAPAGTAILNYDDDLVRPMANLTHANIFFYGLDPKADLWADQIESLGLEGIRFRLHYRKESIQLRAPLIGQHSVHTALRAAAVGLVEGLKWQEIVTGLQKGHTQLRLVTVRAQNGALLLDDTYNASPESTLAALNLLGELEGRKIAVLGDMLELGQYEEKGHHMVGVRAAEVCAELIAVGERSQMIVDGAKSAGMRPSRISWVSDVPEAIELLKKKLKANDVVLLKGSHGLHMERITAALEADS</sequence>
<dbReference type="Gene3D" id="3.40.1390.10">
    <property type="entry name" value="MurE/MurF, N-terminal domain"/>
    <property type="match status" value="1"/>
</dbReference>
<organism evidence="15 16">
    <name type="scientific">Ornatilinea apprima</name>
    <dbReference type="NCBI Taxonomy" id="1134406"/>
    <lineage>
        <taxon>Bacteria</taxon>
        <taxon>Bacillati</taxon>
        <taxon>Chloroflexota</taxon>
        <taxon>Anaerolineae</taxon>
        <taxon>Anaerolineales</taxon>
        <taxon>Anaerolineaceae</taxon>
        <taxon>Ornatilinea</taxon>
    </lineage>
</organism>
<dbReference type="GO" id="GO:0071555">
    <property type="term" value="P:cell wall organization"/>
    <property type="evidence" value="ECO:0007669"/>
    <property type="project" value="UniProtKB-KW"/>
</dbReference>
<keyword evidence="7 10" id="KW-0573">Peptidoglycan synthesis</keyword>
<comment type="caution">
    <text evidence="10">Lacks conserved residue(s) required for the propagation of feature annotation.</text>
</comment>
<proteinExistence type="inferred from homology"/>
<evidence type="ECO:0000256" key="7">
    <source>
        <dbReference type="ARBA" id="ARBA00022984"/>
    </source>
</evidence>
<dbReference type="GO" id="GO:0005524">
    <property type="term" value="F:ATP binding"/>
    <property type="evidence" value="ECO:0007669"/>
    <property type="project" value="UniProtKB-UniRule"/>
</dbReference>
<evidence type="ECO:0000256" key="6">
    <source>
        <dbReference type="ARBA" id="ARBA00022960"/>
    </source>
</evidence>
<dbReference type="InterPro" id="IPR013221">
    <property type="entry name" value="Mur_ligase_cen"/>
</dbReference>
<dbReference type="PANTHER" id="PTHR43024">
    <property type="entry name" value="UDP-N-ACETYLMURAMOYL-TRIPEPTIDE--D-ALANYL-D-ALANINE LIGASE"/>
    <property type="match status" value="1"/>
</dbReference>
<feature type="domain" description="Mur ligase C-terminal" evidence="13">
    <location>
        <begin position="328"/>
        <end position="450"/>
    </location>
</feature>
<keyword evidence="9 10" id="KW-0961">Cell wall biogenesis/degradation</keyword>
<dbReference type="GO" id="GO:0008766">
    <property type="term" value="F:UDP-N-acetylmuramoylalanyl-D-glutamyl-2,6-diaminopimelate-D-alanyl-D-alanine ligase activity"/>
    <property type="evidence" value="ECO:0007669"/>
    <property type="project" value="RHEA"/>
</dbReference>
<dbReference type="Gene3D" id="3.90.190.20">
    <property type="entry name" value="Mur ligase, C-terminal domain"/>
    <property type="match status" value="1"/>
</dbReference>
<dbReference type="HAMAP" id="MF_02019">
    <property type="entry name" value="MurF"/>
    <property type="match status" value="1"/>
</dbReference>
<evidence type="ECO:0000256" key="8">
    <source>
        <dbReference type="ARBA" id="ARBA00023306"/>
    </source>
</evidence>
<keyword evidence="3 10" id="KW-0132">Cell division</keyword>
<dbReference type="PANTHER" id="PTHR43024:SF1">
    <property type="entry name" value="UDP-N-ACETYLMURAMOYL-TRIPEPTIDE--D-ALANYL-D-ALANINE LIGASE"/>
    <property type="match status" value="1"/>
</dbReference>
<comment type="caution">
    <text evidence="15">The sequence shown here is derived from an EMBL/GenBank/DDBJ whole genome shotgun (WGS) entry which is preliminary data.</text>
</comment>
<keyword evidence="4 10" id="KW-0547">Nucleotide-binding</keyword>
<gene>
    <name evidence="10" type="primary">murF</name>
    <name evidence="15" type="ORF">ADN00_07365</name>
</gene>
<keyword evidence="6 10" id="KW-0133">Cell shape</keyword>
<dbReference type="InterPro" id="IPR051046">
    <property type="entry name" value="MurCDEF_CellWall_CoF430Synth"/>
</dbReference>
<evidence type="ECO:0000256" key="5">
    <source>
        <dbReference type="ARBA" id="ARBA00022840"/>
    </source>
</evidence>